<evidence type="ECO:0000256" key="2">
    <source>
        <dbReference type="SAM" id="SignalP"/>
    </source>
</evidence>
<keyword evidence="2" id="KW-0732">Signal</keyword>
<sequence>MRTLFLIFAILGAVLAGWVPAMAGTLHAAQIPAAQAVQMHDHGSGDHGKSKPAAHPVACAACFAIEAEPLFPESRRLDISARMSSAEPRLAGRALSPLDPPPRS</sequence>
<evidence type="ECO:0000313" key="4">
    <source>
        <dbReference type="Proteomes" id="UP001234585"/>
    </source>
</evidence>
<proteinExistence type="predicted"/>
<feature type="signal peptide" evidence="2">
    <location>
        <begin position="1"/>
        <end position="23"/>
    </location>
</feature>
<gene>
    <name evidence="3" type="ORF">Q9313_11520</name>
</gene>
<organism evidence="3 4">
    <name type="scientific">Shinella sumterensis</name>
    <dbReference type="NCBI Taxonomy" id="1967501"/>
    <lineage>
        <taxon>Bacteria</taxon>
        <taxon>Pseudomonadati</taxon>
        <taxon>Pseudomonadota</taxon>
        <taxon>Alphaproteobacteria</taxon>
        <taxon>Hyphomicrobiales</taxon>
        <taxon>Rhizobiaceae</taxon>
        <taxon>Shinella</taxon>
    </lineage>
</organism>
<dbReference type="Proteomes" id="UP001234585">
    <property type="component" value="Chromosome"/>
</dbReference>
<feature type="chain" id="PRO_5041382564" description="DUF2946 domain-containing protein" evidence="2">
    <location>
        <begin position="24"/>
        <end position="104"/>
    </location>
</feature>
<name>A0AA50CKV6_9HYPH</name>
<dbReference type="RefSeq" id="WP_306036742.1">
    <property type="nucleotide sequence ID" value="NZ_CP132302.1"/>
</dbReference>
<accession>A0AA50CKV6</accession>
<dbReference type="EMBL" id="CP132302">
    <property type="protein sequence ID" value="WLR96354.1"/>
    <property type="molecule type" value="Genomic_DNA"/>
</dbReference>
<evidence type="ECO:0008006" key="5">
    <source>
        <dbReference type="Google" id="ProtNLM"/>
    </source>
</evidence>
<reference evidence="3 4" key="1">
    <citation type="submission" date="2023-08" db="EMBL/GenBank/DDBJ databases">
        <title>Pathogen: clinical or host-associated sample.</title>
        <authorList>
            <person name="Hergert J."/>
            <person name="Casey R."/>
            <person name="Wagner J."/>
            <person name="Young E.L."/>
            <person name="Oakeson K.F."/>
        </authorList>
    </citation>
    <scope>NUCLEOTIDE SEQUENCE [LARGE SCALE GENOMIC DNA]</scope>
    <source>
        <strain evidence="3 4">1760953</strain>
    </source>
</reference>
<dbReference type="AlphaFoldDB" id="A0AA50CKV6"/>
<evidence type="ECO:0000313" key="3">
    <source>
        <dbReference type="EMBL" id="WLR96354.1"/>
    </source>
</evidence>
<keyword evidence="4" id="KW-1185">Reference proteome</keyword>
<feature type="region of interest" description="Disordered" evidence="1">
    <location>
        <begin position="85"/>
        <end position="104"/>
    </location>
</feature>
<protein>
    <recommendedName>
        <fullName evidence="5">DUF2946 domain-containing protein</fullName>
    </recommendedName>
</protein>
<evidence type="ECO:0000256" key="1">
    <source>
        <dbReference type="SAM" id="MobiDB-lite"/>
    </source>
</evidence>